<dbReference type="EMBL" id="KB097542">
    <property type="protein sequence ID" value="ESN95119.1"/>
    <property type="molecule type" value="Genomic_DNA"/>
</dbReference>
<dbReference type="eggNOG" id="ENOG502RTB3">
    <property type="taxonomic scope" value="Eukaryota"/>
</dbReference>
<dbReference type="Proteomes" id="UP000015101">
    <property type="component" value="Unassembled WGS sequence"/>
</dbReference>
<dbReference type="CTD" id="20207420"/>
<sequence>MAAGKKKAPQHQPPQHQQQQQQLQQQLQQQQQQQQQLKSQKCPDGCTLIPWRAGRCLAWDVTVPSTLAERYVNLTSKECGFAAARAADGKMKKYGNALPSMKFLPICIEVLGPMDPNTLKFLKAICKMINEAIDDMEADVDDVTSNDDDEFDAKVLEFEVFDPKTKQNHKGKFVRVTGKPGEGLASNPHRCPIKYQLFFDGKPIEENALEGPNNELANLYDEGGDGVNYLA</sequence>
<evidence type="ECO:0000256" key="1">
    <source>
        <dbReference type="SAM" id="MobiDB-lite"/>
    </source>
</evidence>
<dbReference type="EnsemblMetazoa" id="HelroT179712">
    <property type="protein sequence ID" value="HelroP179712"/>
    <property type="gene ID" value="HelroG179712"/>
</dbReference>
<protein>
    <submittedName>
        <fullName evidence="2 3">Uncharacterized protein</fullName>
    </submittedName>
</protein>
<feature type="compositionally biased region" description="Low complexity" evidence="1">
    <location>
        <begin position="13"/>
        <end position="33"/>
    </location>
</feature>
<dbReference type="KEGG" id="hro:HELRODRAFT_179712"/>
<feature type="region of interest" description="Disordered" evidence="1">
    <location>
        <begin position="1"/>
        <end position="33"/>
    </location>
</feature>
<evidence type="ECO:0000313" key="4">
    <source>
        <dbReference type="Proteomes" id="UP000015101"/>
    </source>
</evidence>
<evidence type="ECO:0000313" key="2">
    <source>
        <dbReference type="EMBL" id="ESN95119.1"/>
    </source>
</evidence>
<evidence type="ECO:0000313" key="3">
    <source>
        <dbReference type="EnsemblMetazoa" id="HelroP179712"/>
    </source>
</evidence>
<reference evidence="2 4" key="2">
    <citation type="journal article" date="2013" name="Nature">
        <title>Insights into bilaterian evolution from three spiralian genomes.</title>
        <authorList>
            <person name="Simakov O."/>
            <person name="Marletaz F."/>
            <person name="Cho S.J."/>
            <person name="Edsinger-Gonzales E."/>
            <person name="Havlak P."/>
            <person name="Hellsten U."/>
            <person name="Kuo D.H."/>
            <person name="Larsson T."/>
            <person name="Lv J."/>
            <person name="Arendt D."/>
            <person name="Savage R."/>
            <person name="Osoegawa K."/>
            <person name="de Jong P."/>
            <person name="Grimwood J."/>
            <person name="Chapman J.A."/>
            <person name="Shapiro H."/>
            <person name="Aerts A."/>
            <person name="Otillar R.P."/>
            <person name="Terry A.Y."/>
            <person name="Boore J.L."/>
            <person name="Grigoriev I.V."/>
            <person name="Lindberg D.R."/>
            <person name="Seaver E.C."/>
            <person name="Weisblat D.A."/>
            <person name="Putnam N.H."/>
            <person name="Rokhsar D.S."/>
        </authorList>
    </citation>
    <scope>NUCLEOTIDE SEQUENCE</scope>
</reference>
<gene>
    <name evidence="3" type="primary">20207420</name>
    <name evidence="2" type="ORF">HELRODRAFT_179712</name>
</gene>
<accession>T1FF21</accession>
<dbReference type="EMBL" id="AMQM01006924">
    <property type="status" value="NOT_ANNOTATED_CDS"/>
    <property type="molecule type" value="Genomic_DNA"/>
</dbReference>
<keyword evidence="4" id="KW-1185">Reference proteome</keyword>
<proteinExistence type="predicted"/>
<dbReference type="GeneID" id="20207420"/>
<name>T1FF21_HELRO</name>
<dbReference type="HOGENOM" id="CLU_1200979_0_0_1"/>
<dbReference type="AlphaFoldDB" id="T1FF21"/>
<reference evidence="3" key="3">
    <citation type="submission" date="2015-06" db="UniProtKB">
        <authorList>
            <consortium name="EnsemblMetazoa"/>
        </authorList>
    </citation>
    <scope>IDENTIFICATION</scope>
</reference>
<reference evidence="4" key="1">
    <citation type="submission" date="2012-12" db="EMBL/GenBank/DDBJ databases">
        <authorList>
            <person name="Hellsten U."/>
            <person name="Grimwood J."/>
            <person name="Chapman J.A."/>
            <person name="Shapiro H."/>
            <person name="Aerts A."/>
            <person name="Otillar R.P."/>
            <person name="Terry A.Y."/>
            <person name="Boore J.L."/>
            <person name="Simakov O."/>
            <person name="Marletaz F."/>
            <person name="Cho S.-J."/>
            <person name="Edsinger-Gonzales E."/>
            <person name="Havlak P."/>
            <person name="Kuo D.-H."/>
            <person name="Larsson T."/>
            <person name="Lv J."/>
            <person name="Arendt D."/>
            <person name="Savage R."/>
            <person name="Osoegawa K."/>
            <person name="de Jong P."/>
            <person name="Lindberg D.R."/>
            <person name="Seaver E.C."/>
            <person name="Weisblat D.A."/>
            <person name="Putnam N.H."/>
            <person name="Grigoriev I.V."/>
            <person name="Rokhsar D.S."/>
        </authorList>
    </citation>
    <scope>NUCLEOTIDE SEQUENCE</scope>
</reference>
<organism evidence="3 4">
    <name type="scientific">Helobdella robusta</name>
    <name type="common">Californian leech</name>
    <dbReference type="NCBI Taxonomy" id="6412"/>
    <lineage>
        <taxon>Eukaryota</taxon>
        <taxon>Metazoa</taxon>
        <taxon>Spiralia</taxon>
        <taxon>Lophotrochozoa</taxon>
        <taxon>Annelida</taxon>
        <taxon>Clitellata</taxon>
        <taxon>Hirudinea</taxon>
        <taxon>Rhynchobdellida</taxon>
        <taxon>Glossiphoniidae</taxon>
        <taxon>Helobdella</taxon>
    </lineage>
</organism>
<dbReference type="RefSeq" id="XP_009026769.1">
    <property type="nucleotide sequence ID" value="XM_009028521.1"/>
</dbReference>
<dbReference type="InParanoid" id="T1FF21"/>